<keyword evidence="3" id="KW-1185">Reference proteome</keyword>
<dbReference type="RefSeq" id="WP_066084994.1">
    <property type="nucleotide sequence ID" value="NZ_LVWD01000001.1"/>
</dbReference>
<evidence type="ECO:0000313" key="2">
    <source>
        <dbReference type="EMBL" id="OAD44352.1"/>
    </source>
</evidence>
<dbReference type="OrthoDB" id="9796999at2"/>
<proteinExistence type="predicted"/>
<evidence type="ECO:0000313" key="1">
    <source>
        <dbReference type="EMBL" id="AOW15658.1"/>
    </source>
</evidence>
<dbReference type="KEGG" id="hyl:LPB072_14235"/>
<dbReference type="STRING" id="1763535.LPB072_14235"/>
<protein>
    <submittedName>
        <fullName evidence="1">Bacteriocin-protection protein</fullName>
    </submittedName>
</protein>
<dbReference type="Proteomes" id="UP000185657">
    <property type="component" value="Unassembled WGS sequence"/>
</dbReference>
<reference evidence="1 4" key="2">
    <citation type="submission" date="2016-10" db="EMBL/GenBank/DDBJ databases">
        <title>Hydorgenophaga sp. LPB0072 isolated from gastropod.</title>
        <authorList>
            <person name="Kim E."/>
            <person name="Yi H."/>
        </authorList>
    </citation>
    <scope>NUCLEOTIDE SEQUENCE [LARGE SCALE GENOMIC DNA]</scope>
    <source>
        <strain evidence="1 4">LPB0072</strain>
    </source>
</reference>
<organism evidence="1 4">
    <name type="scientific">Hydrogenophaga crassostreae</name>
    <dbReference type="NCBI Taxonomy" id="1763535"/>
    <lineage>
        <taxon>Bacteria</taxon>
        <taxon>Pseudomonadati</taxon>
        <taxon>Pseudomonadota</taxon>
        <taxon>Betaproteobacteria</taxon>
        <taxon>Burkholderiales</taxon>
        <taxon>Comamonadaceae</taxon>
        <taxon>Hydrogenophaga</taxon>
    </lineage>
</organism>
<dbReference type="EMBL" id="LVWD01000001">
    <property type="protein sequence ID" value="OAD44352.1"/>
    <property type="molecule type" value="Genomic_DNA"/>
</dbReference>
<dbReference type="Pfam" id="PF13376">
    <property type="entry name" value="OmdA"/>
    <property type="match status" value="1"/>
</dbReference>
<evidence type="ECO:0000313" key="4">
    <source>
        <dbReference type="Proteomes" id="UP000185680"/>
    </source>
</evidence>
<dbReference type="Proteomes" id="UP000185680">
    <property type="component" value="Chromosome"/>
</dbReference>
<sequence>MAEPHFFDSAADYRAWLQAHAANTTELLVGYHKRGTGRASLSWSESVDEALCFGWIDGVRKRIDDRSYCIRFTPRKPGSIWSAINIAKVEQLRAQDKMTPAGELAFSRRTTARSAVYSHEQEEVAELSPDEHQAFQQQAAAWHFFQATPPGYKKTVLHWITTAKRSETRVSRLAKLVEACAAGVRLR</sequence>
<dbReference type="EMBL" id="CP017476">
    <property type="protein sequence ID" value="AOW15658.1"/>
    <property type="molecule type" value="Genomic_DNA"/>
</dbReference>
<reference evidence="2 3" key="1">
    <citation type="submission" date="2016-02" db="EMBL/GenBank/DDBJ databases">
        <title>Draft genome sequence of Hydrogenophaga sp. LPB0072.</title>
        <authorList>
            <person name="Shin S.-K."/>
            <person name="Yi H."/>
        </authorList>
    </citation>
    <scope>NUCLEOTIDE SEQUENCE [LARGE SCALE GENOMIC DNA]</scope>
    <source>
        <strain evidence="2 3">LPB0072</strain>
    </source>
</reference>
<name>A0A162Z8K5_9BURK</name>
<accession>A0A162Z8K5</accession>
<evidence type="ECO:0000313" key="3">
    <source>
        <dbReference type="Proteomes" id="UP000185657"/>
    </source>
</evidence>
<dbReference type="AlphaFoldDB" id="A0A162Z8K5"/>
<gene>
    <name evidence="1" type="ORF">LPB072_14235</name>
    <name evidence="2" type="ORF">LPB72_01580</name>
</gene>